<dbReference type="SUPFAM" id="SSF52058">
    <property type="entry name" value="L domain-like"/>
    <property type="match status" value="1"/>
</dbReference>
<dbReference type="EMBL" id="HBKR01009801">
    <property type="protein sequence ID" value="CAE2294197.1"/>
    <property type="molecule type" value="Transcribed_RNA"/>
</dbReference>
<dbReference type="AlphaFoldDB" id="A0A7S4KGS0"/>
<feature type="chain" id="PRO_5030504661" description="Leucine-rich repeat protein" evidence="1">
    <location>
        <begin position="16"/>
        <end position="260"/>
    </location>
</feature>
<gene>
    <name evidence="2" type="ORF">NAES01612_LOCUS6529</name>
</gene>
<protein>
    <recommendedName>
        <fullName evidence="3">Leucine-rich repeat protein</fullName>
    </recommendedName>
</protein>
<evidence type="ECO:0000256" key="1">
    <source>
        <dbReference type="SAM" id="SignalP"/>
    </source>
</evidence>
<proteinExistence type="predicted"/>
<accession>A0A7S4KGS0</accession>
<dbReference type="Gene3D" id="3.80.10.10">
    <property type="entry name" value="Ribonuclease Inhibitor"/>
    <property type="match status" value="1"/>
</dbReference>
<evidence type="ECO:0000313" key="2">
    <source>
        <dbReference type="EMBL" id="CAE2294197.1"/>
    </source>
</evidence>
<keyword evidence="1" id="KW-0732">Signal</keyword>
<reference evidence="2" key="1">
    <citation type="submission" date="2021-01" db="EMBL/GenBank/DDBJ databases">
        <authorList>
            <person name="Corre E."/>
            <person name="Pelletier E."/>
            <person name="Niang G."/>
            <person name="Scheremetjew M."/>
            <person name="Finn R."/>
            <person name="Kale V."/>
            <person name="Holt S."/>
            <person name="Cochrane G."/>
            <person name="Meng A."/>
            <person name="Brown T."/>
            <person name="Cohen L."/>
        </authorList>
    </citation>
    <scope>NUCLEOTIDE SEQUENCE</scope>
    <source>
        <strain evidence="2">SoJaBio B1-5/56/2</strain>
    </source>
</reference>
<organism evidence="2">
    <name type="scientific">Paramoeba aestuarina</name>
    <dbReference type="NCBI Taxonomy" id="180227"/>
    <lineage>
        <taxon>Eukaryota</taxon>
        <taxon>Amoebozoa</taxon>
        <taxon>Discosea</taxon>
        <taxon>Flabellinia</taxon>
        <taxon>Dactylopodida</taxon>
        <taxon>Paramoebidae</taxon>
        <taxon>Paramoeba</taxon>
    </lineage>
</organism>
<sequence>MLLASTILLIGYTHAFHSNDVNEAFYAQENNHQYMSLVQLIGFQDTPPVDRSTRLLHSKLIFRPNDGPNECAWTYVVCDGQGIVRSITWSDWTVALPSGLNLHWLPQTLERVRIENIYFTSSQPFSIRNLPKAALEVTLDSCNIPGTPDLTALPAHLESLSLRQNCLTGTVLFTELPQAIQTIDLRGNFIEVVVVDNSALPMAFRKAHVSSRNGRVKVHGVEVSGDPIDARISLYSVNRQGLEVDQNGNPFVHAWRSENY</sequence>
<feature type="signal peptide" evidence="1">
    <location>
        <begin position="1"/>
        <end position="15"/>
    </location>
</feature>
<name>A0A7S4KGS0_9EUKA</name>
<dbReference type="InterPro" id="IPR032675">
    <property type="entry name" value="LRR_dom_sf"/>
</dbReference>
<evidence type="ECO:0008006" key="3">
    <source>
        <dbReference type="Google" id="ProtNLM"/>
    </source>
</evidence>